<evidence type="ECO:0000313" key="3">
    <source>
        <dbReference type="Proteomes" id="UP001472677"/>
    </source>
</evidence>
<dbReference type="Proteomes" id="UP001472677">
    <property type="component" value="Unassembled WGS sequence"/>
</dbReference>
<proteinExistence type="predicted"/>
<protein>
    <submittedName>
        <fullName evidence="2">Uncharacterized protein</fullName>
    </submittedName>
</protein>
<reference evidence="2 3" key="1">
    <citation type="journal article" date="2024" name="G3 (Bethesda)">
        <title>Genome assembly of Hibiscus sabdariffa L. provides insights into metabolisms of medicinal natural products.</title>
        <authorList>
            <person name="Kim T."/>
        </authorList>
    </citation>
    <scope>NUCLEOTIDE SEQUENCE [LARGE SCALE GENOMIC DNA]</scope>
    <source>
        <strain evidence="2">TK-2024</strain>
        <tissue evidence="2">Old leaves</tissue>
    </source>
</reference>
<comment type="caution">
    <text evidence="2">The sequence shown here is derived from an EMBL/GenBank/DDBJ whole genome shotgun (WGS) entry which is preliminary data.</text>
</comment>
<feature type="compositionally biased region" description="Polar residues" evidence="1">
    <location>
        <begin position="1"/>
        <end position="15"/>
    </location>
</feature>
<dbReference type="EMBL" id="JBBPBM010000006">
    <property type="protein sequence ID" value="KAK8579277.1"/>
    <property type="molecule type" value="Genomic_DNA"/>
</dbReference>
<name>A0ABR2FEI9_9ROSI</name>
<gene>
    <name evidence="2" type="ORF">V6N12_069605</name>
</gene>
<feature type="region of interest" description="Disordered" evidence="1">
    <location>
        <begin position="1"/>
        <end position="28"/>
    </location>
</feature>
<organism evidence="2 3">
    <name type="scientific">Hibiscus sabdariffa</name>
    <name type="common">roselle</name>
    <dbReference type="NCBI Taxonomy" id="183260"/>
    <lineage>
        <taxon>Eukaryota</taxon>
        <taxon>Viridiplantae</taxon>
        <taxon>Streptophyta</taxon>
        <taxon>Embryophyta</taxon>
        <taxon>Tracheophyta</taxon>
        <taxon>Spermatophyta</taxon>
        <taxon>Magnoliopsida</taxon>
        <taxon>eudicotyledons</taxon>
        <taxon>Gunneridae</taxon>
        <taxon>Pentapetalae</taxon>
        <taxon>rosids</taxon>
        <taxon>malvids</taxon>
        <taxon>Malvales</taxon>
        <taxon>Malvaceae</taxon>
        <taxon>Malvoideae</taxon>
        <taxon>Hibiscus</taxon>
    </lineage>
</organism>
<sequence>MHITPLLSSLPSTAQFVGPRGRPPDDLPDVVMPQSHERCSSVSAVVDVAMDDSRPASCLLELQQHNGVPADGSVEWKVSYATMVARNPSNTGKSSASHTFSEDDIVVLEDDYVIAHSGKIPSIKFLNRVHEQIDKSMRNTIIVRLLGRSIGFKTLHARLLAI</sequence>
<evidence type="ECO:0000313" key="2">
    <source>
        <dbReference type="EMBL" id="KAK8579277.1"/>
    </source>
</evidence>
<evidence type="ECO:0000256" key="1">
    <source>
        <dbReference type="SAM" id="MobiDB-lite"/>
    </source>
</evidence>
<accession>A0ABR2FEI9</accession>
<keyword evidence="3" id="KW-1185">Reference proteome</keyword>